<accession>A0A6A4GK81</accession>
<keyword evidence="4" id="KW-1185">Reference proteome</keyword>
<evidence type="ECO:0000313" key="3">
    <source>
        <dbReference type="EMBL" id="KAE9386142.1"/>
    </source>
</evidence>
<dbReference type="AlphaFoldDB" id="A0A6A4GK81"/>
<reference evidence="3" key="1">
    <citation type="journal article" date="2019" name="Environ. Microbiol.">
        <title>Fungal ecological strategies reflected in gene transcription - a case study of two litter decomposers.</title>
        <authorList>
            <person name="Barbi F."/>
            <person name="Kohler A."/>
            <person name="Barry K."/>
            <person name="Baskaran P."/>
            <person name="Daum C."/>
            <person name="Fauchery L."/>
            <person name="Ihrmark K."/>
            <person name="Kuo A."/>
            <person name="LaButti K."/>
            <person name="Lipzen A."/>
            <person name="Morin E."/>
            <person name="Grigoriev I.V."/>
            <person name="Henrissat B."/>
            <person name="Lindahl B."/>
            <person name="Martin F."/>
        </authorList>
    </citation>
    <scope>NUCLEOTIDE SEQUENCE</scope>
    <source>
        <strain evidence="3">JB14</strain>
    </source>
</reference>
<keyword evidence="2" id="KW-0812">Transmembrane</keyword>
<feature type="transmembrane region" description="Helical" evidence="2">
    <location>
        <begin position="12"/>
        <end position="35"/>
    </location>
</feature>
<gene>
    <name evidence="3" type="ORF">BT96DRAFT_960642</name>
</gene>
<evidence type="ECO:0000313" key="4">
    <source>
        <dbReference type="Proteomes" id="UP000799118"/>
    </source>
</evidence>
<dbReference type="InterPro" id="IPR004242">
    <property type="entry name" value="Transposase_21"/>
</dbReference>
<organism evidence="3 4">
    <name type="scientific">Gymnopus androsaceus JB14</name>
    <dbReference type="NCBI Taxonomy" id="1447944"/>
    <lineage>
        <taxon>Eukaryota</taxon>
        <taxon>Fungi</taxon>
        <taxon>Dikarya</taxon>
        <taxon>Basidiomycota</taxon>
        <taxon>Agaricomycotina</taxon>
        <taxon>Agaricomycetes</taxon>
        <taxon>Agaricomycetidae</taxon>
        <taxon>Agaricales</taxon>
        <taxon>Marasmiineae</taxon>
        <taxon>Omphalotaceae</taxon>
        <taxon>Gymnopus</taxon>
    </lineage>
</organism>
<keyword evidence="2" id="KW-0472">Membrane</keyword>
<evidence type="ECO:0000256" key="2">
    <source>
        <dbReference type="SAM" id="Phobius"/>
    </source>
</evidence>
<protein>
    <submittedName>
        <fullName evidence="3">Uncharacterized protein</fullName>
    </submittedName>
</protein>
<dbReference type="OrthoDB" id="3239894at2759"/>
<keyword evidence="2" id="KW-1133">Transmembrane helix</keyword>
<feature type="compositionally biased region" description="Low complexity" evidence="1">
    <location>
        <begin position="507"/>
        <end position="521"/>
    </location>
</feature>
<sequence>MTVVWLHAQFHLPFRACNALLVIFSIVLQAVGTVIEPPIYRTLPAVFETLNTEPSFQVLPVCPSCQEVYPATTTSVFLCTHCSHPLFQTAPTNAQDRRGHNTRDKPKPFLQFPTKSLEEQLGAMLMVPGMEDKMARALEHMDQHEPGKYRNIFDGKICQNLKAADSSQFFRPSAEAIEAGELRIGVMLGVDWFSYLRSQIAPSHTSCPMSYSVINLPAHLRFSYRTANLFLAGILPGPKEANPDQVQRYLRVLINELLRLWTDGVVIKTPKFPQGHLVRVALVAVVCDKPAAHKLGGFASHSHTNFCTLCWISQADKATPKSFERDGFRPRTNEEQRKLQCEYLECSNKTARDDFVKKNATRWSELFCLPYFNVCEMIVVDPMHNLFLGVVKTHFYHIWVQLNVLRKTKELRSLHGILGNLELPSKLGCLPALIGEPAGGSLTADQWLVFSTIVAPLTVMSFFQIYPANSQSHSPQIPQLWSDYMESTEDPTELAKRRSENITQFLQAKKSSRSSSSAKQKALNETEPDTDDIPDDGALDNSMDDTTFSERSQPPHAKRKKRNVNTSTEDEAADVASGANLHPDDPQHFLKLCSALCLLVSKSITDEELNEADILIRRYCLELLQFYGPSVIRPNHHYATHIAPCVRNYGPLHEFWTFLFERLNKVLKSYRTPNHGGGELETSFFREFHRTVQESRILGQAHRLPIESNIRQAANAMLAASSNDRGTVQNLAQDLDSTHQDGKHCGSIPKATFFDHVIIKGFRYRPSSRVTSVADSLLAIRTSDVGVLQVAELVSILSVNQRELGGVRTYGYVRWYQPIDSNETAKNIWNTL</sequence>
<proteinExistence type="predicted"/>
<name>A0A6A4GK81_9AGAR</name>
<feature type="region of interest" description="Disordered" evidence="1">
    <location>
        <begin position="506"/>
        <end position="580"/>
    </location>
</feature>
<feature type="compositionally biased region" description="Acidic residues" evidence="1">
    <location>
        <begin position="526"/>
        <end position="538"/>
    </location>
</feature>
<dbReference type="PANTHER" id="PTHR46579:SF2">
    <property type="entry name" value="C2H2-TYPE DOMAIN-CONTAINING PROTEIN"/>
    <property type="match status" value="1"/>
</dbReference>
<dbReference type="Pfam" id="PF02992">
    <property type="entry name" value="Transposase_21"/>
    <property type="match status" value="1"/>
</dbReference>
<dbReference type="EMBL" id="ML769909">
    <property type="protein sequence ID" value="KAE9386142.1"/>
    <property type="molecule type" value="Genomic_DNA"/>
</dbReference>
<evidence type="ECO:0000256" key="1">
    <source>
        <dbReference type="SAM" id="MobiDB-lite"/>
    </source>
</evidence>
<dbReference type="PANTHER" id="PTHR46579">
    <property type="entry name" value="F5/8 TYPE C DOMAIN-CONTAINING PROTEIN-RELATED"/>
    <property type="match status" value="1"/>
</dbReference>
<dbReference type="Proteomes" id="UP000799118">
    <property type="component" value="Unassembled WGS sequence"/>
</dbReference>